<dbReference type="InterPro" id="IPR004843">
    <property type="entry name" value="Calcineurin-like_PHP"/>
</dbReference>
<dbReference type="GO" id="GO:0003993">
    <property type="term" value="F:acid phosphatase activity"/>
    <property type="evidence" value="ECO:0007669"/>
    <property type="project" value="InterPro"/>
</dbReference>
<keyword evidence="1" id="KW-0732">Signal</keyword>
<organism evidence="4 5">
    <name type="scientific">Aureibaculum marinum</name>
    <dbReference type="NCBI Taxonomy" id="2487930"/>
    <lineage>
        <taxon>Bacteria</taxon>
        <taxon>Pseudomonadati</taxon>
        <taxon>Bacteroidota</taxon>
        <taxon>Flavobacteriia</taxon>
        <taxon>Flavobacteriales</taxon>
        <taxon>Flavobacteriaceae</taxon>
        <taxon>Aureibaculum</taxon>
    </lineage>
</organism>
<dbReference type="Gene3D" id="3.60.21.10">
    <property type="match status" value="1"/>
</dbReference>
<accession>A0A3N4NGB7</accession>
<evidence type="ECO:0000313" key="5">
    <source>
        <dbReference type="Proteomes" id="UP000270856"/>
    </source>
</evidence>
<evidence type="ECO:0000259" key="2">
    <source>
        <dbReference type="Pfam" id="PF00149"/>
    </source>
</evidence>
<dbReference type="InterPro" id="IPR039331">
    <property type="entry name" value="PAPs-like"/>
</dbReference>
<evidence type="ECO:0000259" key="3">
    <source>
        <dbReference type="Pfam" id="PF16656"/>
    </source>
</evidence>
<dbReference type="Pfam" id="PF00149">
    <property type="entry name" value="Metallophos"/>
    <property type="match status" value="1"/>
</dbReference>
<dbReference type="InterPro" id="IPR015914">
    <property type="entry name" value="PAPs_N"/>
</dbReference>
<dbReference type="OrthoDB" id="9809781at2"/>
<dbReference type="AlphaFoldDB" id="A0A3N4NGB7"/>
<dbReference type="EMBL" id="RPFJ01000030">
    <property type="protein sequence ID" value="RPD93377.1"/>
    <property type="molecule type" value="Genomic_DNA"/>
</dbReference>
<proteinExistence type="predicted"/>
<sequence>MIMIRTIFSLVIWMFTLTIVAQSYEKNLAPKTLDVNYKASPRPDRIILTWSKNDLSTQTVTWRTDTTVTDIEAEIAKVTPDVDFYKNETDYDATSTTFTAIDETVQYHTTTFKNLEPDTYYAYRLKADDYSSEWVQFKTAPKTTDKPFSFIYLGDAQNDLFSLWSRVIRLAYKRAPDAKFMLHAGDMINHSQNNYEWGEWFEAGSFIFKEMPQLTIPGNHEYIKNDEGHKTGITPIYNPQFNFPKNGLAEIGHTNYYMDYLNMRLISLNSNQDLDLQKTWLEDVLKNNTKKWVVVMTHHPVRSPAKGRFNKGVIENWKPLFEKYKVDLVLQGHDHTYGRGNKVNLGYDEKNDYSGTMYVVSVSGRKMYELGNEPWMEAKAENQQSYQIITIDDSILTYKAYTTDDTLFDGFTLTKRKNKDNKVKEIK</sequence>
<dbReference type="Gene3D" id="2.60.40.380">
    <property type="entry name" value="Purple acid phosphatase-like, N-terminal"/>
    <property type="match status" value="1"/>
</dbReference>
<comment type="caution">
    <text evidence="4">The sequence shown here is derived from an EMBL/GenBank/DDBJ whole genome shotgun (WGS) entry which is preliminary data.</text>
</comment>
<dbReference type="SUPFAM" id="SSF49363">
    <property type="entry name" value="Purple acid phosphatase, N-terminal domain"/>
    <property type="match status" value="1"/>
</dbReference>
<dbReference type="InterPro" id="IPR008963">
    <property type="entry name" value="Purple_acid_Pase-like_N"/>
</dbReference>
<dbReference type="Proteomes" id="UP000270856">
    <property type="component" value="Unassembled WGS sequence"/>
</dbReference>
<dbReference type="PANTHER" id="PTHR22953">
    <property type="entry name" value="ACID PHOSPHATASE RELATED"/>
    <property type="match status" value="1"/>
</dbReference>
<feature type="domain" description="Purple acid phosphatase N-terminal" evidence="3">
    <location>
        <begin position="43"/>
        <end position="139"/>
    </location>
</feature>
<evidence type="ECO:0000313" key="4">
    <source>
        <dbReference type="EMBL" id="RPD93377.1"/>
    </source>
</evidence>
<protein>
    <submittedName>
        <fullName evidence="4">Metallophosphoesterase family protein</fullName>
    </submittedName>
</protein>
<dbReference type="Pfam" id="PF16656">
    <property type="entry name" value="Pur_ac_phosph_N"/>
    <property type="match status" value="1"/>
</dbReference>
<dbReference type="InterPro" id="IPR029052">
    <property type="entry name" value="Metallo-depent_PP-like"/>
</dbReference>
<gene>
    <name evidence="4" type="ORF">EGM88_12810</name>
</gene>
<dbReference type="PANTHER" id="PTHR22953:SF153">
    <property type="entry name" value="PURPLE ACID PHOSPHATASE"/>
    <property type="match status" value="1"/>
</dbReference>
<keyword evidence="5" id="KW-1185">Reference proteome</keyword>
<name>A0A3N4NGB7_9FLAO</name>
<dbReference type="GO" id="GO:0046872">
    <property type="term" value="F:metal ion binding"/>
    <property type="evidence" value="ECO:0007669"/>
    <property type="project" value="InterPro"/>
</dbReference>
<dbReference type="SUPFAM" id="SSF56300">
    <property type="entry name" value="Metallo-dependent phosphatases"/>
    <property type="match status" value="1"/>
</dbReference>
<reference evidence="4 5" key="1">
    <citation type="submission" date="2018-11" db="EMBL/GenBank/DDBJ databases">
        <title>Aureibaculum marinum gen. nov., sp. nov., a member of the family Flavobacteriaceae isolated from the Bohai Sea.</title>
        <authorList>
            <person name="Ji X."/>
        </authorList>
    </citation>
    <scope>NUCLEOTIDE SEQUENCE [LARGE SCALE GENOMIC DNA]</scope>
    <source>
        <strain evidence="4 5">BH-SD17</strain>
    </source>
</reference>
<evidence type="ECO:0000256" key="1">
    <source>
        <dbReference type="ARBA" id="ARBA00022729"/>
    </source>
</evidence>
<feature type="domain" description="Calcineurin-like phosphoesterase" evidence="2">
    <location>
        <begin position="154"/>
        <end position="337"/>
    </location>
</feature>